<dbReference type="EMBL" id="CP147244">
    <property type="protein sequence ID" value="WYK01213.1"/>
    <property type="molecule type" value="Genomic_DNA"/>
</dbReference>
<reference evidence="2" key="1">
    <citation type="submission" date="2017-05" db="EMBL/GenBank/DDBJ databases">
        <title>The Genome Sequence of EEnterococcus faecalis 9F2_4866.</title>
        <authorList>
            <consortium name="The Broad Institute Genomics Platform"/>
            <consortium name="The Broad Institute Genomic Center for Infectious Diseases"/>
            <person name="Earl A."/>
            <person name="Manson A."/>
            <person name="Schwartman J."/>
            <person name="Gilmore M."/>
            <person name="Abouelleil A."/>
            <person name="Cao P."/>
            <person name="Chapman S."/>
            <person name="Cusick C."/>
            <person name="Shea T."/>
            <person name="Young S."/>
            <person name="Neafsey D."/>
            <person name="Nusbaum C."/>
            <person name="Birren B."/>
        </authorList>
    </citation>
    <scope>NUCLEOTIDE SEQUENCE [LARGE SCALE GENOMIC DNA]</scope>
    <source>
        <strain evidence="2">7F3_DIV0205</strain>
    </source>
</reference>
<evidence type="ECO:0000313" key="1">
    <source>
        <dbReference type="EMBL" id="WYK01213.1"/>
    </source>
</evidence>
<proteinExistence type="predicted"/>
<evidence type="ECO:0000313" key="2">
    <source>
        <dbReference type="Proteomes" id="UP000194948"/>
    </source>
</evidence>
<dbReference type="AlphaFoldDB" id="A0AAQ3W9I4"/>
<organism evidence="1 2">
    <name type="scientific">Candidatus Enterococcus palustris</name>
    <dbReference type="NCBI Taxonomy" id="1834189"/>
    <lineage>
        <taxon>Bacteria</taxon>
        <taxon>Bacillati</taxon>
        <taxon>Bacillota</taxon>
        <taxon>Bacilli</taxon>
        <taxon>Lactobacillales</taxon>
        <taxon>Enterococcaceae</taxon>
        <taxon>Enterococcus</taxon>
    </lineage>
</organism>
<gene>
    <name evidence="1" type="ORF">A5821_002350</name>
</gene>
<name>A0AAQ3W9I4_9ENTE</name>
<dbReference type="RefSeq" id="WP_086314736.1">
    <property type="nucleotide sequence ID" value="NZ_CP147244.1"/>
</dbReference>
<dbReference type="Proteomes" id="UP000194948">
    <property type="component" value="Chromosome"/>
</dbReference>
<sequence length="151" mass="17113">MRKSPTTGDAVNKVYIPTHSITQPTPSYAGGYKPKISETKASYEMGAGILIDKGKIETEICTNIMLGLTQLQEGVKLIESKKNSLTEKDWKSESYESYREYVDNFLVYMNEITDFFEALSKKIIGDATLFEELDNYINKVISSETNISSWR</sequence>
<reference evidence="1 2" key="2">
    <citation type="submission" date="2024-03" db="EMBL/GenBank/DDBJ databases">
        <title>The Genome Sequence of Enterococcus sp. DIV0205d.</title>
        <authorList>
            <consortium name="The Broad Institute Genomics Platform"/>
            <consortium name="The Broad Institute Microbial Omics Core"/>
            <consortium name="The Broad Institute Genomic Center for Infectious Diseases"/>
            <person name="Earl A."/>
            <person name="Manson A."/>
            <person name="Gilmore M."/>
            <person name="Schwartman J."/>
            <person name="Shea T."/>
            <person name="Abouelleil A."/>
            <person name="Cao P."/>
            <person name="Chapman S."/>
            <person name="Cusick C."/>
            <person name="Young S."/>
            <person name="Neafsey D."/>
            <person name="Nusbaum C."/>
            <person name="Birren B."/>
        </authorList>
    </citation>
    <scope>NUCLEOTIDE SEQUENCE [LARGE SCALE GENOMIC DNA]</scope>
    <source>
        <strain evidence="1 2">7F3_DIV0205</strain>
    </source>
</reference>
<protein>
    <submittedName>
        <fullName evidence="1">Uncharacterized protein</fullName>
    </submittedName>
</protein>
<keyword evidence="2" id="KW-1185">Reference proteome</keyword>
<accession>A0AAQ3W9I4</accession>